<accession>A0AA96FEF0</accession>
<dbReference type="InterPro" id="IPR017871">
    <property type="entry name" value="ABC_transporter-like_CS"/>
</dbReference>
<organism evidence="5">
    <name type="scientific">Demequina capsici</name>
    <dbReference type="NCBI Taxonomy" id="3075620"/>
    <lineage>
        <taxon>Bacteria</taxon>
        <taxon>Bacillati</taxon>
        <taxon>Actinomycetota</taxon>
        <taxon>Actinomycetes</taxon>
        <taxon>Micrococcales</taxon>
        <taxon>Demequinaceae</taxon>
        <taxon>Demequina</taxon>
    </lineage>
</organism>
<evidence type="ECO:0000256" key="3">
    <source>
        <dbReference type="ARBA" id="ARBA00022840"/>
    </source>
</evidence>
<dbReference type="Proteomes" id="UP001303408">
    <property type="component" value="Chromosome"/>
</dbReference>
<keyword evidence="1" id="KW-0813">Transport</keyword>
<reference evidence="5" key="1">
    <citation type="submission" date="2023-09" db="EMBL/GenBank/DDBJ databases">
        <title>Demequina sp. a novel bacteria isolated from Capsicum annuum.</title>
        <authorList>
            <person name="Humaira Z."/>
            <person name="Lee J."/>
            <person name="Cho D."/>
        </authorList>
    </citation>
    <scope>NUCLEOTIDE SEQUENCE</scope>
    <source>
        <strain evidence="5">PMTSA13</strain>
    </source>
</reference>
<dbReference type="AlphaFoldDB" id="A0AA96FEF0"/>
<sequence>MTMTLDAPTATDALISLRDVTLAYGDVVAAKDITFDVRPGEFVSLIGPSGCGKSSALRAIGGLLDANVGSVAVDGTPVTGPRPQEISYVFQDLALYPWRSALRNVEIALQFAGVPRRERKERAMEALRRVGLGDVTERMPSQLSGGMRQRVAIARALVSDARILLLDEPFAALDEQSRLSIGAQLVRILEEEGKTVVFVTHSLAEAAFLSDRVVVMGPRPGVIREVIDVPLERPRHASLMRDPVFHDLTDRLSALLIDDSQAHS</sequence>
<evidence type="ECO:0000256" key="2">
    <source>
        <dbReference type="ARBA" id="ARBA00022741"/>
    </source>
</evidence>
<dbReference type="PANTHER" id="PTHR42788">
    <property type="entry name" value="TAURINE IMPORT ATP-BINDING PROTEIN-RELATED"/>
    <property type="match status" value="1"/>
</dbReference>
<gene>
    <name evidence="5" type="ORF">RN607_05605</name>
</gene>
<name>A0AA96FEF0_9MICO</name>
<dbReference type="CDD" id="cd03293">
    <property type="entry name" value="ABC_NrtD_SsuB_transporters"/>
    <property type="match status" value="1"/>
</dbReference>
<dbReference type="GO" id="GO:0005524">
    <property type="term" value="F:ATP binding"/>
    <property type="evidence" value="ECO:0007669"/>
    <property type="project" value="UniProtKB-KW"/>
</dbReference>
<dbReference type="InterPro" id="IPR027417">
    <property type="entry name" value="P-loop_NTPase"/>
</dbReference>
<dbReference type="PANTHER" id="PTHR42788:SF13">
    <property type="entry name" value="ALIPHATIC SULFONATES IMPORT ATP-BINDING PROTEIN SSUB"/>
    <property type="match status" value="1"/>
</dbReference>
<dbReference type="GO" id="GO:0016887">
    <property type="term" value="F:ATP hydrolysis activity"/>
    <property type="evidence" value="ECO:0007669"/>
    <property type="project" value="InterPro"/>
</dbReference>
<dbReference type="InterPro" id="IPR003439">
    <property type="entry name" value="ABC_transporter-like_ATP-bd"/>
</dbReference>
<dbReference type="KEGG" id="dcp:RN607_05605"/>
<dbReference type="RefSeq" id="WP_313544920.1">
    <property type="nucleotide sequence ID" value="NZ_CP134880.1"/>
</dbReference>
<dbReference type="PROSITE" id="PS50893">
    <property type="entry name" value="ABC_TRANSPORTER_2"/>
    <property type="match status" value="1"/>
</dbReference>
<dbReference type="InterPro" id="IPR050166">
    <property type="entry name" value="ABC_transporter_ATP-bind"/>
</dbReference>
<evidence type="ECO:0000259" key="4">
    <source>
        <dbReference type="PROSITE" id="PS50893"/>
    </source>
</evidence>
<dbReference type="PROSITE" id="PS00211">
    <property type="entry name" value="ABC_TRANSPORTER_1"/>
    <property type="match status" value="1"/>
</dbReference>
<keyword evidence="2" id="KW-0547">Nucleotide-binding</keyword>
<dbReference type="EMBL" id="CP134880">
    <property type="protein sequence ID" value="WNM28478.1"/>
    <property type="molecule type" value="Genomic_DNA"/>
</dbReference>
<dbReference type="InterPro" id="IPR003593">
    <property type="entry name" value="AAA+_ATPase"/>
</dbReference>
<dbReference type="Gene3D" id="3.40.50.300">
    <property type="entry name" value="P-loop containing nucleotide triphosphate hydrolases"/>
    <property type="match status" value="1"/>
</dbReference>
<protein>
    <submittedName>
        <fullName evidence="5">ABC transporter ATP-binding protein</fullName>
    </submittedName>
</protein>
<dbReference type="Pfam" id="PF00005">
    <property type="entry name" value="ABC_tran"/>
    <property type="match status" value="1"/>
</dbReference>
<feature type="domain" description="ABC transporter" evidence="4">
    <location>
        <begin position="15"/>
        <end position="239"/>
    </location>
</feature>
<evidence type="ECO:0000313" key="5">
    <source>
        <dbReference type="EMBL" id="WNM28478.1"/>
    </source>
</evidence>
<keyword evidence="3 5" id="KW-0067">ATP-binding</keyword>
<dbReference type="SMART" id="SM00382">
    <property type="entry name" value="AAA"/>
    <property type="match status" value="1"/>
</dbReference>
<proteinExistence type="predicted"/>
<evidence type="ECO:0000256" key="1">
    <source>
        <dbReference type="ARBA" id="ARBA00022448"/>
    </source>
</evidence>
<dbReference type="SUPFAM" id="SSF52540">
    <property type="entry name" value="P-loop containing nucleoside triphosphate hydrolases"/>
    <property type="match status" value="1"/>
</dbReference>